<dbReference type="Pfam" id="PF03374">
    <property type="entry name" value="ANT"/>
    <property type="match status" value="1"/>
</dbReference>
<dbReference type="RefSeq" id="WP_013616056.1">
    <property type="nucleotide sequence ID" value="NC_015163.1"/>
</dbReference>
<dbReference type="HOGENOM" id="CLU_046670_11_3_0"/>
<dbReference type="Pfam" id="PF08346">
    <property type="entry name" value="AntA"/>
    <property type="match status" value="1"/>
</dbReference>
<dbReference type="InterPro" id="IPR013557">
    <property type="entry name" value="AntA/B_antirep"/>
</dbReference>
<dbReference type="GO" id="GO:0003677">
    <property type="term" value="F:DNA binding"/>
    <property type="evidence" value="ECO:0007669"/>
    <property type="project" value="InterPro"/>
</dbReference>
<proteinExistence type="predicted"/>
<protein>
    <submittedName>
        <fullName evidence="3">Prophage antirepressor</fullName>
    </submittedName>
</protein>
<keyword evidence="3" id="KW-0614">Plasmid</keyword>
<evidence type="ECO:0000259" key="2">
    <source>
        <dbReference type="Pfam" id="PF08346"/>
    </source>
</evidence>
<feature type="domain" description="AntA/AntB antirepressor" evidence="2">
    <location>
        <begin position="21"/>
        <end position="92"/>
    </location>
</feature>
<geneLocation type="plasmid" evidence="3 4">
    <name>pDEIPR04</name>
</geneLocation>
<sequence length="262" mass="29533">MTIALSEQILPVHTEQGRLWVDARTLHAQLHVGRDFSTWIRSRLEEVEAVENQDFIVLDGSPISGSKWGGANRRDYWLVLDIAKEIAMLERNEYGKAIRRYFIEVERRYRERQAAALALPNFNDPVAAARAWADAKEREQQALVLAAENQEKAAGFDAFLDSSGLYSMRNAAKLLGTGERKLFEILRDGGVLMSAARAGAENHNVPYQKHIDAGHFKVKTSHSRDGEHVSRTPRVTPAGLEYLRRRFFPGVQLPLLLEDAGD</sequence>
<feature type="domain" description="Antirepressor protein C-terminal" evidence="1">
    <location>
        <begin position="147"/>
        <end position="247"/>
    </location>
</feature>
<gene>
    <name evidence="3" type="ordered locus">Deipr_2712</name>
</gene>
<dbReference type="Proteomes" id="UP000007718">
    <property type="component" value="Plasmid pDEIPR04"/>
</dbReference>
<organism evidence="3 4">
    <name type="scientific">Deinococcus proteolyticus (strain ATCC 35074 / DSM 20540 / JCM 6276 / NBRC 101906 / NCIMB 13154 / VKM Ac-1939 / CCM 2703 / MRP)</name>
    <dbReference type="NCBI Taxonomy" id="693977"/>
    <lineage>
        <taxon>Bacteria</taxon>
        <taxon>Thermotogati</taxon>
        <taxon>Deinococcota</taxon>
        <taxon>Deinococci</taxon>
        <taxon>Deinococcales</taxon>
        <taxon>Deinococcaceae</taxon>
        <taxon>Deinococcus</taxon>
    </lineage>
</organism>
<dbReference type="AlphaFoldDB" id="F0RRA3"/>
<evidence type="ECO:0000313" key="3">
    <source>
        <dbReference type="EMBL" id="ADY27812.1"/>
    </source>
</evidence>
<dbReference type="EMBL" id="CP002540">
    <property type="protein sequence ID" value="ADY27812.1"/>
    <property type="molecule type" value="Genomic_DNA"/>
</dbReference>
<evidence type="ECO:0000259" key="1">
    <source>
        <dbReference type="Pfam" id="PF03374"/>
    </source>
</evidence>
<name>F0RRA3_DEIPM</name>
<dbReference type="InterPro" id="IPR005039">
    <property type="entry name" value="Ant_C"/>
</dbReference>
<dbReference type="KEGG" id="dpt:Deipr_2712"/>
<keyword evidence="4" id="KW-1185">Reference proteome</keyword>
<reference evidence="3 4" key="2">
    <citation type="journal article" date="2012" name="Stand. Genomic Sci.">
        <title>Complete genome sequence of the orange-red pigmented, radioresistant Deinococcus proteolyticus type strain (MRP(T)).</title>
        <authorList>
            <person name="Copeland A."/>
            <person name="Zeytun A."/>
            <person name="Yassawong M."/>
            <person name="Nolan M."/>
            <person name="Lucas S."/>
            <person name="Hammon N."/>
            <person name="Deshpande S."/>
            <person name="Cheng J.F."/>
            <person name="Han C."/>
            <person name="Tapia R."/>
            <person name="Goodwin L.A."/>
            <person name="Pitluck S."/>
            <person name="Mavromatis K."/>
            <person name="Liolios K."/>
            <person name="Pagani I."/>
            <person name="Ivanova N."/>
            <person name="Mikhailova N."/>
            <person name="Pati A."/>
            <person name="Chen A."/>
            <person name="Palaniappan K."/>
            <person name="Land M."/>
            <person name="Hauser L."/>
            <person name="Jeffries C.D."/>
            <person name="Brambilla E.M."/>
            <person name="Rohde M."/>
            <person name="Sikorski J."/>
            <person name="Pukall R."/>
            <person name="Goker M."/>
            <person name="Detter J.C."/>
            <person name="Woyke T."/>
            <person name="Bristow J."/>
            <person name="Eisen J.A."/>
            <person name="Markowitz V."/>
            <person name="Hugenholtz P."/>
            <person name="Kyrpides N.C."/>
            <person name="Klenk H.P."/>
            <person name="Lapidus A."/>
        </authorList>
    </citation>
    <scope>NUCLEOTIDE SEQUENCE [LARGE SCALE GENOMIC DNA]</scope>
    <source>
        <strain evidence="4">ATCC 35074 / DSM 20540 / JCM 6276 / NBRC 101906 / NCIMB 13154 / VKM Ac-1939 / CCM 2703 / MRP</strain>
        <plasmid evidence="4">Plasmid pDEIPR04</plasmid>
    </source>
</reference>
<accession>F0RRA3</accession>
<reference evidence="4" key="1">
    <citation type="submission" date="2011-02" db="EMBL/GenBank/DDBJ databases">
        <title>The complete sequence of plasmid4 of Deinococcus proteolyticus DSM 20540.</title>
        <authorList>
            <consortium name="US DOE Joint Genome Institute (JGI-PGF)"/>
            <person name="Lucas S."/>
            <person name="Copeland A."/>
            <person name="Lapidus A."/>
            <person name="Bruce D."/>
            <person name="Goodwin L."/>
            <person name="Pitluck S."/>
            <person name="Kyrpides N."/>
            <person name="Mavromatis K."/>
            <person name="Pagani I."/>
            <person name="Ivanova N."/>
            <person name="Ovchinnikova G."/>
            <person name="Zeytun A."/>
            <person name="Detter J.C."/>
            <person name="Han C."/>
            <person name="Land M."/>
            <person name="Hauser L."/>
            <person name="Markowitz V."/>
            <person name="Cheng J.-F."/>
            <person name="Hugenholtz P."/>
            <person name="Woyke T."/>
            <person name="Wu D."/>
            <person name="Pukall R."/>
            <person name="Steenblock K."/>
            <person name="Brambilla E."/>
            <person name="Klenk H.-P."/>
            <person name="Eisen J.A."/>
        </authorList>
    </citation>
    <scope>NUCLEOTIDE SEQUENCE [LARGE SCALE GENOMIC DNA]</scope>
    <source>
        <strain evidence="4">ATCC 35074 / DSM 20540 / JCM 6276 / NBRC 101906 / NCIMB 13154 / VKM Ac-1939 / CCM 2703 / MRP</strain>
        <plasmid evidence="4">Plasmid pDEIPR04</plasmid>
    </source>
</reference>
<dbReference type="OrthoDB" id="72472at2"/>
<evidence type="ECO:0000313" key="4">
    <source>
        <dbReference type="Proteomes" id="UP000007718"/>
    </source>
</evidence>